<accession>K2RUT2</accession>
<dbReference type="PROSITE" id="PS50213">
    <property type="entry name" value="FAS1"/>
    <property type="match status" value="1"/>
</dbReference>
<gene>
    <name evidence="3" type="ORF">MPH_08933</name>
</gene>
<dbReference type="Proteomes" id="UP000007129">
    <property type="component" value="Unassembled WGS sequence"/>
</dbReference>
<evidence type="ECO:0000259" key="2">
    <source>
        <dbReference type="PROSITE" id="PS50213"/>
    </source>
</evidence>
<dbReference type="SMART" id="SM00554">
    <property type="entry name" value="FAS1"/>
    <property type="match status" value="1"/>
</dbReference>
<reference evidence="3 4" key="1">
    <citation type="journal article" date="2012" name="BMC Genomics">
        <title>Tools to kill: Genome of one of the most destructive plant pathogenic fungi Macrophomina phaseolina.</title>
        <authorList>
            <person name="Islam M.S."/>
            <person name="Haque M.S."/>
            <person name="Islam M.M."/>
            <person name="Emdad E.M."/>
            <person name="Halim A."/>
            <person name="Hossen Q.M.M."/>
            <person name="Hossain M.Z."/>
            <person name="Ahmed B."/>
            <person name="Rahim S."/>
            <person name="Rahman M.S."/>
            <person name="Alam M.M."/>
            <person name="Hou S."/>
            <person name="Wan X."/>
            <person name="Saito J.A."/>
            <person name="Alam M."/>
        </authorList>
    </citation>
    <scope>NUCLEOTIDE SEQUENCE [LARGE SCALE GENOMIC DNA]</scope>
    <source>
        <strain evidence="3 4">MS6</strain>
    </source>
</reference>
<dbReference type="InterPro" id="IPR036378">
    <property type="entry name" value="FAS1_dom_sf"/>
</dbReference>
<dbReference type="EMBL" id="AHHD01000378">
    <property type="protein sequence ID" value="EKG13934.1"/>
    <property type="molecule type" value="Genomic_DNA"/>
</dbReference>
<comment type="caution">
    <text evidence="3">The sequence shown here is derived from an EMBL/GenBank/DDBJ whole genome shotgun (WGS) entry which is preliminary data.</text>
</comment>
<dbReference type="STRING" id="1126212.K2RUT2"/>
<dbReference type="SUPFAM" id="SSF82153">
    <property type="entry name" value="FAS1 domain"/>
    <property type="match status" value="1"/>
</dbReference>
<feature type="chain" id="PRO_5003867881" description="FAS1 domain-containing protein" evidence="1">
    <location>
        <begin position="18"/>
        <end position="217"/>
    </location>
</feature>
<dbReference type="InterPro" id="IPR050904">
    <property type="entry name" value="Adhesion/Biosynth-related"/>
</dbReference>
<dbReference type="InParanoid" id="K2RUT2"/>
<feature type="signal peptide" evidence="1">
    <location>
        <begin position="1"/>
        <end position="17"/>
    </location>
</feature>
<dbReference type="eggNOG" id="ENOG502SNJ2">
    <property type="taxonomic scope" value="Eukaryota"/>
</dbReference>
<dbReference type="GO" id="GO:0031012">
    <property type="term" value="C:extracellular matrix"/>
    <property type="evidence" value="ECO:0007669"/>
    <property type="project" value="TreeGrafter"/>
</dbReference>
<dbReference type="OrthoDB" id="286301at2759"/>
<evidence type="ECO:0000313" key="3">
    <source>
        <dbReference type="EMBL" id="EKG13934.1"/>
    </source>
</evidence>
<feature type="domain" description="FAS1" evidence="2">
    <location>
        <begin position="44"/>
        <end position="186"/>
    </location>
</feature>
<proteinExistence type="predicted"/>
<dbReference type="GO" id="GO:0030198">
    <property type="term" value="P:extracellular matrix organization"/>
    <property type="evidence" value="ECO:0007669"/>
    <property type="project" value="TreeGrafter"/>
</dbReference>
<dbReference type="PANTHER" id="PTHR10900:SF77">
    <property type="entry name" value="FI19380P1"/>
    <property type="match status" value="1"/>
</dbReference>
<dbReference type="Gene3D" id="2.30.180.10">
    <property type="entry name" value="FAS1 domain"/>
    <property type="match status" value="1"/>
</dbReference>
<protein>
    <recommendedName>
        <fullName evidence="2">FAS1 domain-containing protein</fullName>
    </recommendedName>
</protein>
<evidence type="ECO:0000313" key="4">
    <source>
        <dbReference type="Proteomes" id="UP000007129"/>
    </source>
</evidence>
<dbReference type="HOGENOM" id="CLU_103814_0_0_1"/>
<dbReference type="PANTHER" id="PTHR10900">
    <property type="entry name" value="PERIOSTIN-RELATED"/>
    <property type="match status" value="1"/>
</dbReference>
<dbReference type="GO" id="GO:0007155">
    <property type="term" value="P:cell adhesion"/>
    <property type="evidence" value="ECO:0007669"/>
    <property type="project" value="TreeGrafter"/>
</dbReference>
<dbReference type="AlphaFoldDB" id="K2RUT2"/>
<sequence length="217" mass="24225">MMLKITFLFWYLTFSFSANGEPRAPLSYVTEPNGLYSPQKPDGASTLLGLITSRPELSKLASTLEQPAECRKGFSKAFDTTPTWNFTFFAPSNEAFNNTGDYFDTYLSTPKGIWWIGNVINHHYIPNSILRQEDFNGTLSRVQTGSYLYIGTQLVDDVLILNGVARVTEADVPLTNGVVHIVDRILDPSAQMFEMDLAKVKQKFIAGSCSNPDLPYC</sequence>
<dbReference type="VEuPathDB" id="FungiDB:MPH_08933"/>
<dbReference type="GO" id="GO:0050839">
    <property type="term" value="F:cell adhesion molecule binding"/>
    <property type="evidence" value="ECO:0007669"/>
    <property type="project" value="TreeGrafter"/>
</dbReference>
<dbReference type="InterPro" id="IPR000782">
    <property type="entry name" value="FAS1_domain"/>
</dbReference>
<name>K2RUT2_MACPH</name>
<keyword evidence="1" id="KW-0732">Signal</keyword>
<evidence type="ECO:0000256" key="1">
    <source>
        <dbReference type="SAM" id="SignalP"/>
    </source>
</evidence>
<organism evidence="3 4">
    <name type="scientific">Macrophomina phaseolina (strain MS6)</name>
    <name type="common">Charcoal rot fungus</name>
    <dbReference type="NCBI Taxonomy" id="1126212"/>
    <lineage>
        <taxon>Eukaryota</taxon>
        <taxon>Fungi</taxon>
        <taxon>Dikarya</taxon>
        <taxon>Ascomycota</taxon>
        <taxon>Pezizomycotina</taxon>
        <taxon>Dothideomycetes</taxon>
        <taxon>Dothideomycetes incertae sedis</taxon>
        <taxon>Botryosphaeriales</taxon>
        <taxon>Botryosphaeriaceae</taxon>
        <taxon>Macrophomina</taxon>
    </lineage>
</organism>
<dbReference type="Pfam" id="PF02469">
    <property type="entry name" value="Fasciclin"/>
    <property type="match status" value="1"/>
</dbReference>